<dbReference type="Proteomes" id="UP000034103">
    <property type="component" value="Chromosome"/>
</dbReference>
<protein>
    <submittedName>
        <fullName evidence="1">Uncharacterized protein</fullName>
    </submittedName>
</protein>
<evidence type="ECO:0000313" key="1">
    <source>
        <dbReference type="EMBL" id="AKE63351.1"/>
    </source>
</evidence>
<accession>A0A0F6U2G5</accession>
<dbReference type="EMBL" id="CP011304">
    <property type="protein sequence ID" value="AKE63351.1"/>
    <property type="molecule type" value="Genomic_DNA"/>
</dbReference>
<sequence>MINLVSVRINVADLPSRKLEICAKLLRGLFSEAALRR</sequence>
<proteinExistence type="predicted"/>
<name>A0A0F6U2G5_MICAE</name>
<evidence type="ECO:0000313" key="2">
    <source>
        <dbReference type="Proteomes" id="UP000034103"/>
    </source>
</evidence>
<gene>
    <name evidence="1" type="ORF">MYAER_0993</name>
</gene>
<dbReference type="HOGENOM" id="CLU_3345922_0_0_3"/>
<reference evidence="1 2" key="1">
    <citation type="journal article" date="2015" name="Genome Announc.">
        <title>Complete Genome Sequence of Microcystis aeruginosa NIES-2549, a Bloom-Forming Cyanobacterium from Lake Kasumigaura, Japan.</title>
        <authorList>
            <person name="Yamaguchi H."/>
            <person name="Suzuki S."/>
            <person name="Tanabe Y."/>
            <person name="Osana Y."/>
            <person name="Shimura Y."/>
            <person name="Ishida K."/>
            <person name="Kawachi M."/>
        </authorList>
    </citation>
    <scope>NUCLEOTIDE SEQUENCE [LARGE SCALE GENOMIC DNA]</scope>
    <source>
        <strain evidence="1 2">NIES-2549</strain>
    </source>
</reference>
<organism evidence="1 2">
    <name type="scientific">Microcystis aeruginosa NIES-2549</name>
    <dbReference type="NCBI Taxonomy" id="1641812"/>
    <lineage>
        <taxon>Bacteria</taxon>
        <taxon>Bacillati</taxon>
        <taxon>Cyanobacteriota</taxon>
        <taxon>Cyanophyceae</taxon>
        <taxon>Oscillatoriophycideae</taxon>
        <taxon>Chroococcales</taxon>
        <taxon>Microcystaceae</taxon>
        <taxon>Microcystis</taxon>
    </lineage>
</organism>
<dbReference type="AlphaFoldDB" id="A0A0F6U2G5"/>
<dbReference type="PATRIC" id="fig|1641812.3.peg.1029"/>